<keyword evidence="1" id="KW-1133">Transmembrane helix</keyword>
<feature type="transmembrane region" description="Helical" evidence="1">
    <location>
        <begin position="97"/>
        <end position="122"/>
    </location>
</feature>
<dbReference type="EMBL" id="CAXAMN010009668">
    <property type="protein sequence ID" value="CAK9029455.1"/>
    <property type="molecule type" value="Genomic_DNA"/>
</dbReference>
<organism evidence="2 3">
    <name type="scientific">Durusdinium trenchii</name>
    <dbReference type="NCBI Taxonomy" id="1381693"/>
    <lineage>
        <taxon>Eukaryota</taxon>
        <taxon>Sar</taxon>
        <taxon>Alveolata</taxon>
        <taxon>Dinophyceae</taxon>
        <taxon>Suessiales</taxon>
        <taxon>Symbiodiniaceae</taxon>
        <taxon>Durusdinium</taxon>
    </lineage>
</organism>
<proteinExistence type="predicted"/>
<name>A0ABP0KRG9_9DINO</name>
<sequence>MELAASAVAAAGLKLLNYNRSNFFENLKLQQSRKFRRQQIIAAQANLFRSDVQQVIGASVTVQERLTVVSTLMLVASTYSFGLWLPTESADFLTGLFYLSLSNSCVHFLLGLFSCISASILARTSQKVLLNNCVRPPFEEMIMAVDEGEHKESAEHFERQGVSALLRIPGAHFLESRFGRELLKLRGMRLSGSSEAEEIGRTSMNRLLQRQRSNDEAMNRLQVLWDDLAMYAPYYLSWGVRNLLLAFASLGLALVFAGEVASPQLGQVDELKLHFTEYSQWSPNR</sequence>
<feature type="transmembrane region" description="Helical" evidence="1">
    <location>
        <begin position="243"/>
        <end position="261"/>
    </location>
</feature>
<gene>
    <name evidence="2" type="ORF">CCMP2556_LOCUS17484</name>
</gene>
<keyword evidence="3" id="KW-1185">Reference proteome</keyword>
<reference evidence="2 3" key="1">
    <citation type="submission" date="2024-02" db="EMBL/GenBank/DDBJ databases">
        <authorList>
            <person name="Chen Y."/>
            <person name="Shah S."/>
            <person name="Dougan E. K."/>
            <person name="Thang M."/>
            <person name="Chan C."/>
        </authorList>
    </citation>
    <scope>NUCLEOTIDE SEQUENCE [LARGE SCALE GENOMIC DNA]</scope>
</reference>
<dbReference type="Proteomes" id="UP001642484">
    <property type="component" value="Unassembled WGS sequence"/>
</dbReference>
<comment type="caution">
    <text evidence="2">The sequence shown here is derived from an EMBL/GenBank/DDBJ whole genome shotgun (WGS) entry which is preliminary data.</text>
</comment>
<protein>
    <submittedName>
        <fullName evidence="2">Uncharacterized protein</fullName>
    </submittedName>
</protein>
<evidence type="ECO:0000256" key="1">
    <source>
        <dbReference type="SAM" id="Phobius"/>
    </source>
</evidence>
<keyword evidence="1" id="KW-0472">Membrane</keyword>
<accession>A0ABP0KRG9</accession>
<evidence type="ECO:0000313" key="3">
    <source>
        <dbReference type="Proteomes" id="UP001642484"/>
    </source>
</evidence>
<keyword evidence="1" id="KW-0812">Transmembrane</keyword>
<evidence type="ECO:0000313" key="2">
    <source>
        <dbReference type="EMBL" id="CAK9029455.1"/>
    </source>
</evidence>
<feature type="transmembrane region" description="Helical" evidence="1">
    <location>
        <begin position="66"/>
        <end position="85"/>
    </location>
</feature>